<protein>
    <recommendedName>
        <fullName evidence="3">F-box domain-containing protein</fullName>
    </recommendedName>
</protein>
<evidence type="ECO:0000313" key="1">
    <source>
        <dbReference type="EMBL" id="PVI07603.1"/>
    </source>
</evidence>
<dbReference type="OrthoDB" id="6365676at2759"/>
<evidence type="ECO:0000313" key="2">
    <source>
        <dbReference type="Proteomes" id="UP000244855"/>
    </source>
</evidence>
<dbReference type="Proteomes" id="UP000244855">
    <property type="component" value="Unassembled WGS sequence"/>
</dbReference>
<accession>A0A2V1EAP7</accession>
<evidence type="ECO:0008006" key="3">
    <source>
        <dbReference type="Google" id="ProtNLM"/>
    </source>
</evidence>
<sequence>MEQLKSIHLPIEIVLNIITCSLPKSNVLLDPAHPITQLLVTFTLVCHETRKLATRYLCQHCIYLSSGPRLSSYLLTIPSRPELCNISALFLAPFGGTIDDQPTARWVRELLNYTCTTLKRLVIDIPLRSLYPEDDHLGVRDILRQGFQRLQNLEEFVSVQDELYLSVQDRFDTNNNERAFWRNFPKLKRLAVYNPMIDHLFWEDVAAMSNLECLVLTRADGLRDRNGSNFKTEYFHHCDRPLKVLLINTESHQVRYGNMRRHRWDEVDPEKKMTIMTYSIPLLFDDDHIAVCQDYVKIGAQYGTLWDWEGEIIQHRPSFVQQVPSGA</sequence>
<name>A0A2V1EAP7_9PLEO</name>
<reference evidence="1 2" key="1">
    <citation type="journal article" date="2018" name="Sci. Rep.">
        <title>Comparative genomics provides insights into the lifestyle and reveals functional heterogeneity of dark septate endophytic fungi.</title>
        <authorList>
            <person name="Knapp D.G."/>
            <person name="Nemeth J.B."/>
            <person name="Barry K."/>
            <person name="Hainaut M."/>
            <person name="Henrissat B."/>
            <person name="Johnson J."/>
            <person name="Kuo A."/>
            <person name="Lim J.H.P."/>
            <person name="Lipzen A."/>
            <person name="Nolan M."/>
            <person name="Ohm R.A."/>
            <person name="Tamas L."/>
            <person name="Grigoriev I.V."/>
            <person name="Spatafora J.W."/>
            <person name="Nagy L.G."/>
            <person name="Kovacs G.M."/>
        </authorList>
    </citation>
    <scope>NUCLEOTIDE SEQUENCE [LARGE SCALE GENOMIC DNA]</scope>
    <source>
        <strain evidence="1 2">DSE2036</strain>
    </source>
</reference>
<gene>
    <name evidence="1" type="ORF">DM02DRAFT_608694</name>
</gene>
<dbReference type="AlphaFoldDB" id="A0A2V1EAP7"/>
<keyword evidence="2" id="KW-1185">Reference proteome</keyword>
<proteinExistence type="predicted"/>
<dbReference type="EMBL" id="KZ805303">
    <property type="protein sequence ID" value="PVI07603.1"/>
    <property type="molecule type" value="Genomic_DNA"/>
</dbReference>
<organism evidence="1 2">
    <name type="scientific">Periconia macrospinosa</name>
    <dbReference type="NCBI Taxonomy" id="97972"/>
    <lineage>
        <taxon>Eukaryota</taxon>
        <taxon>Fungi</taxon>
        <taxon>Dikarya</taxon>
        <taxon>Ascomycota</taxon>
        <taxon>Pezizomycotina</taxon>
        <taxon>Dothideomycetes</taxon>
        <taxon>Pleosporomycetidae</taxon>
        <taxon>Pleosporales</taxon>
        <taxon>Massarineae</taxon>
        <taxon>Periconiaceae</taxon>
        <taxon>Periconia</taxon>
    </lineage>
</organism>